<dbReference type="Pfam" id="PF13482">
    <property type="entry name" value="RNase_H_2"/>
    <property type="match status" value="1"/>
</dbReference>
<dbReference type="InterPro" id="IPR019993">
    <property type="entry name" value="RecB_nuclease_TM0106_put"/>
</dbReference>
<dbReference type="RefSeq" id="WP_277832203.1">
    <property type="nucleotide sequence ID" value="NZ_JAAIVF010000002.1"/>
</dbReference>
<dbReference type="AlphaFoldDB" id="A0A9X4LXT0"/>
<evidence type="ECO:0000256" key="1">
    <source>
        <dbReference type="SAM" id="MobiDB-lite"/>
    </source>
</evidence>
<accession>A0A9X4LXT0</accession>
<proteinExistence type="predicted"/>
<gene>
    <name evidence="3" type="ORF">NVS88_06855</name>
</gene>
<feature type="domain" description="YprB ribonuclease H-like" evidence="2">
    <location>
        <begin position="436"/>
        <end position="519"/>
    </location>
</feature>
<keyword evidence="4" id="KW-1185">Reference proteome</keyword>
<reference evidence="3" key="1">
    <citation type="submission" date="2022-08" db="EMBL/GenBank/DDBJ databases">
        <title>Genome analysis of Corynebacteriales strain.</title>
        <authorList>
            <person name="Lee S.D."/>
        </authorList>
    </citation>
    <scope>NUCLEOTIDE SEQUENCE</scope>
    <source>
        <strain evidence="3">D3-21</strain>
    </source>
</reference>
<organism evidence="3 4">
    <name type="scientific">Speluncibacter jeojiensis</name>
    <dbReference type="NCBI Taxonomy" id="2710754"/>
    <lineage>
        <taxon>Bacteria</taxon>
        <taxon>Bacillati</taxon>
        <taxon>Actinomycetota</taxon>
        <taxon>Actinomycetes</taxon>
        <taxon>Mycobacteriales</taxon>
        <taxon>Speluncibacteraceae</taxon>
        <taxon>Speluncibacter</taxon>
    </lineage>
</organism>
<feature type="region of interest" description="Disordered" evidence="1">
    <location>
        <begin position="29"/>
        <end position="59"/>
    </location>
</feature>
<evidence type="ECO:0000259" key="2">
    <source>
        <dbReference type="Pfam" id="PF13482"/>
    </source>
</evidence>
<name>A0A9X4LXT0_9ACTN</name>
<evidence type="ECO:0000313" key="3">
    <source>
        <dbReference type="EMBL" id="MDG3014274.1"/>
    </source>
</evidence>
<dbReference type="Proteomes" id="UP001152755">
    <property type="component" value="Unassembled WGS sequence"/>
</dbReference>
<comment type="caution">
    <text evidence="3">The sequence shown here is derived from an EMBL/GenBank/DDBJ whole genome shotgun (WGS) entry which is preliminary data.</text>
</comment>
<dbReference type="EMBL" id="JANRHA010000003">
    <property type="protein sequence ID" value="MDG3014274.1"/>
    <property type="molecule type" value="Genomic_DNA"/>
</dbReference>
<feature type="region of interest" description="Disordered" evidence="1">
    <location>
        <begin position="138"/>
        <end position="165"/>
    </location>
</feature>
<dbReference type="InterPro" id="IPR038720">
    <property type="entry name" value="YprB_RNase_H-like_dom"/>
</dbReference>
<feature type="compositionally biased region" description="Low complexity" evidence="1">
    <location>
        <begin position="43"/>
        <end position="53"/>
    </location>
</feature>
<protein>
    <submittedName>
        <fullName evidence="3">TM0106 family RecB-like putative nuclease</fullName>
    </submittedName>
</protein>
<dbReference type="NCBIfam" id="TIGR03491">
    <property type="entry name" value="TM0106 family RecB-like putative nuclease"/>
    <property type="match status" value="1"/>
</dbReference>
<feature type="compositionally biased region" description="Basic and acidic residues" evidence="1">
    <location>
        <begin position="156"/>
        <end position="165"/>
    </location>
</feature>
<evidence type="ECO:0000313" key="4">
    <source>
        <dbReference type="Proteomes" id="UP001152755"/>
    </source>
</evidence>
<sequence length="552" mass="60511">MFVNSPSRPPILLDAGALTRCRHRIRRDVVAGPQASAQPVSPGVRQRQEGAQAQRERVRERLRSQWPGTWRTVDASARADERARETLQACAEGIDRIWGAWLPAEPDVGRRGGVELLVRDEQRGGYLPVIVVNHKVTDPGRGATTSPLDSWQPAADESHKVRSQPRDHVRLAHVTRMMQRAGIASPALLGGAIGFDADCVLVTDLSGDDGILAQYDRRFEDRIAVARGEVPTEPSRISECAHCPWWPDCEQVLLARHDVSLVVRGAQSEALRSAGVTTIEQLANWIGDAPDDWPGNGFADAVICAKAWLAGVPLVRRFDAVSVARADVEVDVDMESYQEHGAYLWGTLTTIDGVDHGYRPFVTWDPLPTTDEARSFAQFWEWLMDVRATAAADGKTFAAYCYSKMAENRWLIGSAQRFAGMPGIPALAEVQAFIASPQWVDVYEAVSSQFVCPNGKGLKKIAPIAGFSWRDAEAGGEASMGWYREAVGYDGAPDLTQRERLLEYNEDDVLATRMLRQWMSERAVAEVPGHGDLDAAAASSGTLTEGAAETLF</sequence>